<keyword evidence="5 10" id="KW-0694">RNA-binding</keyword>
<dbReference type="PROSITE" id="PS51192">
    <property type="entry name" value="HELICASE_ATP_BIND_1"/>
    <property type="match status" value="1"/>
</dbReference>
<evidence type="ECO:0000256" key="3">
    <source>
        <dbReference type="ARBA" id="ARBA00022806"/>
    </source>
</evidence>
<dbReference type="InterPro" id="IPR000629">
    <property type="entry name" value="RNA-helicase_DEAD-box_CS"/>
</dbReference>
<dbReference type="InterPro" id="IPR027417">
    <property type="entry name" value="P-loop_NTPase"/>
</dbReference>
<dbReference type="GO" id="GO:0003723">
    <property type="term" value="F:RNA binding"/>
    <property type="evidence" value="ECO:0007669"/>
    <property type="project" value="UniProtKB-UniRule"/>
</dbReference>
<evidence type="ECO:0000256" key="8">
    <source>
        <dbReference type="ARBA" id="ARBA00056648"/>
    </source>
</evidence>
<keyword evidence="4 9" id="KW-0067">ATP-binding</keyword>
<keyword evidence="2 9" id="KW-0378">Hydrolase</keyword>
<feature type="domain" description="Helicase C-terminal" evidence="12">
    <location>
        <begin position="327"/>
        <end position="475"/>
    </location>
</feature>
<name>A0A401SX33_CHIPU</name>
<evidence type="ECO:0000313" key="13">
    <source>
        <dbReference type="EMBL" id="GCC34943.1"/>
    </source>
</evidence>
<comment type="similarity">
    <text evidence="6">Belongs to the DEAD box helicase family. DDX51/DBP6 subfamily.</text>
</comment>
<dbReference type="Proteomes" id="UP000287033">
    <property type="component" value="Unassembled WGS sequence"/>
</dbReference>
<dbReference type="SMART" id="SM00487">
    <property type="entry name" value="DEXDc"/>
    <property type="match status" value="1"/>
</dbReference>
<dbReference type="CDD" id="cd18787">
    <property type="entry name" value="SF2_C_DEAD"/>
    <property type="match status" value="1"/>
</dbReference>
<sequence>VHRVLPQWLAKPMLVNKDIKQNLNAIENVPGIHEKLLQKLRTNGIHSFFPVQTEVIPILLESTKHGLWLGRGGYRPRDICVSAPTGSGKTLAFVIPIVQALMGRVVCRVRALAVLPTKELAQQVCKVFKRYTEGLGLKVVIVAGQKQFAVEQASLVEHTFTGYCSLADIIVATPGRLVDHIAKTDGFDLRHLRFLIIDEADRMIDNMHQDWLNKVENAVYQVNECSAPDSLFQRTKPGVCTAASHSRLQMPLQKLLFSATLTQDSEKLQQLALHQPQLFTSNYTPLESETHVTQSELQGPGDSIGKKYTLPEGLTEFIVPCNLRKKPLIILYFALRMKFSRILCFTNSRDASHRLYLLLCAFGGIEVAEFSSRLSPNERRKTLKEFEKGKLQILISTDASARGIDVKGVTCVVNYDAPQFIRTYIHRVGRTARAGKAGLAFTLLLKMQEQQFLQMLRDAGSKEMKKHVVRQKFLTPLIERYENALQVFQQVLKDEKRRQRL</sequence>
<dbReference type="GO" id="GO:0005524">
    <property type="term" value="F:ATP binding"/>
    <property type="evidence" value="ECO:0007669"/>
    <property type="project" value="UniProtKB-UniRule"/>
</dbReference>
<dbReference type="GO" id="GO:0016787">
    <property type="term" value="F:hydrolase activity"/>
    <property type="evidence" value="ECO:0007669"/>
    <property type="project" value="UniProtKB-KW"/>
</dbReference>
<dbReference type="SUPFAM" id="SSF52540">
    <property type="entry name" value="P-loop containing nucleoside triphosphate hydrolases"/>
    <property type="match status" value="1"/>
</dbReference>
<keyword evidence="3 9" id="KW-0347">Helicase</keyword>
<accession>A0A401SX33</accession>
<evidence type="ECO:0000256" key="7">
    <source>
        <dbReference type="ARBA" id="ARBA00047984"/>
    </source>
</evidence>
<evidence type="ECO:0000256" key="4">
    <source>
        <dbReference type="ARBA" id="ARBA00022840"/>
    </source>
</evidence>
<dbReference type="EMBL" id="BEZZ01000647">
    <property type="protein sequence ID" value="GCC34943.1"/>
    <property type="molecule type" value="Genomic_DNA"/>
</dbReference>
<evidence type="ECO:0000256" key="1">
    <source>
        <dbReference type="ARBA" id="ARBA00022741"/>
    </source>
</evidence>
<dbReference type="EC" id="3.6.4.13" evidence="10"/>
<comment type="function">
    <text evidence="8">ATP-binding RNA helicase involved in the biogenesis of 60S ribosomal subunits.</text>
</comment>
<feature type="non-terminal residue" evidence="13">
    <location>
        <position position="1"/>
    </location>
</feature>
<evidence type="ECO:0000259" key="11">
    <source>
        <dbReference type="PROSITE" id="PS51192"/>
    </source>
</evidence>
<dbReference type="AlphaFoldDB" id="A0A401SX33"/>
<dbReference type="InterPro" id="IPR001650">
    <property type="entry name" value="Helicase_C-like"/>
</dbReference>
<feature type="domain" description="Helicase ATP-binding" evidence="11">
    <location>
        <begin position="70"/>
        <end position="279"/>
    </location>
</feature>
<dbReference type="SMART" id="SM00490">
    <property type="entry name" value="HELICc"/>
    <property type="match status" value="1"/>
</dbReference>
<keyword evidence="14" id="KW-1185">Reference proteome</keyword>
<evidence type="ECO:0000256" key="6">
    <source>
        <dbReference type="ARBA" id="ARBA00038200"/>
    </source>
</evidence>
<comment type="catalytic activity">
    <reaction evidence="7 10">
        <text>ATP + H2O = ADP + phosphate + H(+)</text>
        <dbReference type="Rhea" id="RHEA:13065"/>
        <dbReference type="ChEBI" id="CHEBI:15377"/>
        <dbReference type="ChEBI" id="CHEBI:15378"/>
        <dbReference type="ChEBI" id="CHEBI:30616"/>
        <dbReference type="ChEBI" id="CHEBI:43474"/>
        <dbReference type="ChEBI" id="CHEBI:456216"/>
        <dbReference type="EC" id="3.6.4.13"/>
    </reaction>
</comment>
<dbReference type="STRING" id="137246.A0A401SX33"/>
<dbReference type="Gene3D" id="3.40.50.300">
    <property type="entry name" value="P-loop containing nucleotide triphosphate hydrolases"/>
    <property type="match status" value="2"/>
</dbReference>
<evidence type="ECO:0000256" key="2">
    <source>
        <dbReference type="ARBA" id="ARBA00022801"/>
    </source>
</evidence>
<evidence type="ECO:0000313" key="14">
    <source>
        <dbReference type="Proteomes" id="UP000287033"/>
    </source>
</evidence>
<evidence type="ECO:0000256" key="5">
    <source>
        <dbReference type="ARBA" id="ARBA00022884"/>
    </source>
</evidence>
<dbReference type="InterPro" id="IPR011545">
    <property type="entry name" value="DEAD/DEAH_box_helicase_dom"/>
</dbReference>
<evidence type="ECO:0000256" key="10">
    <source>
        <dbReference type="RuleBase" id="RU365068"/>
    </source>
</evidence>
<reference evidence="13 14" key="1">
    <citation type="journal article" date="2018" name="Nat. Ecol. Evol.">
        <title>Shark genomes provide insights into elasmobranch evolution and the origin of vertebrates.</title>
        <authorList>
            <person name="Hara Y"/>
            <person name="Yamaguchi K"/>
            <person name="Onimaru K"/>
            <person name="Kadota M"/>
            <person name="Koyanagi M"/>
            <person name="Keeley SD"/>
            <person name="Tatsumi K"/>
            <person name="Tanaka K"/>
            <person name="Motone F"/>
            <person name="Kageyama Y"/>
            <person name="Nozu R"/>
            <person name="Adachi N"/>
            <person name="Nishimura O"/>
            <person name="Nakagawa R"/>
            <person name="Tanegashima C"/>
            <person name="Kiyatake I"/>
            <person name="Matsumoto R"/>
            <person name="Murakumo K"/>
            <person name="Nishida K"/>
            <person name="Terakita A"/>
            <person name="Kuratani S"/>
            <person name="Sato K"/>
            <person name="Hyodo S Kuraku.S."/>
        </authorList>
    </citation>
    <scope>NUCLEOTIDE SEQUENCE [LARGE SCALE GENOMIC DNA]</scope>
</reference>
<dbReference type="GO" id="GO:0003724">
    <property type="term" value="F:RNA helicase activity"/>
    <property type="evidence" value="ECO:0007669"/>
    <property type="project" value="UniProtKB-EC"/>
</dbReference>
<dbReference type="Pfam" id="PF00270">
    <property type="entry name" value="DEAD"/>
    <property type="match status" value="1"/>
</dbReference>
<dbReference type="PROSITE" id="PS00039">
    <property type="entry name" value="DEAD_ATP_HELICASE"/>
    <property type="match status" value="1"/>
</dbReference>
<dbReference type="FunFam" id="3.40.50.300:FF:001539">
    <property type="entry name" value="ATP-dependent RNA helicase DDX51"/>
    <property type="match status" value="1"/>
</dbReference>
<protein>
    <recommendedName>
        <fullName evidence="10">ATP-dependent RNA helicase</fullName>
        <ecNumber evidence="10">3.6.4.13</ecNumber>
    </recommendedName>
</protein>
<keyword evidence="1 9" id="KW-0547">Nucleotide-binding</keyword>
<comment type="domain">
    <text evidence="10">The Q motif is unique to and characteristic of the DEAD box family of RNA helicases and controls ATP binding and hydrolysis.</text>
</comment>
<organism evidence="13 14">
    <name type="scientific">Chiloscyllium punctatum</name>
    <name type="common">Brownbanded bambooshark</name>
    <name type="synonym">Hemiscyllium punctatum</name>
    <dbReference type="NCBI Taxonomy" id="137246"/>
    <lineage>
        <taxon>Eukaryota</taxon>
        <taxon>Metazoa</taxon>
        <taxon>Chordata</taxon>
        <taxon>Craniata</taxon>
        <taxon>Vertebrata</taxon>
        <taxon>Chondrichthyes</taxon>
        <taxon>Elasmobranchii</taxon>
        <taxon>Galeomorphii</taxon>
        <taxon>Galeoidea</taxon>
        <taxon>Orectolobiformes</taxon>
        <taxon>Hemiscylliidae</taxon>
        <taxon>Chiloscyllium</taxon>
    </lineage>
</organism>
<dbReference type="OrthoDB" id="3370at2759"/>
<dbReference type="Pfam" id="PF00271">
    <property type="entry name" value="Helicase_C"/>
    <property type="match status" value="1"/>
</dbReference>
<dbReference type="InterPro" id="IPR014001">
    <property type="entry name" value="Helicase_ATP-bd"/>
</dbReference>
<comment type="function">
    <text evidence="10">RNA helicase.</text>
</comment>
<evidence type="ECO:0000256" key="9">
    <source>
        <dbReference type="RuleBase" id="RU000492"/>
    </source>
</evidence>
<dbReference type="CDD" id="cd17956">
    <property type="entry name" value="DEADc_DDX51"/>
    <property type="match status" value="1"/>
</dbReference>
<evidence type="ECO:0000259" key="12">
    <source>
        <dbReference type="PROSITE" id="PS51194"/>
    </source>
</evidence>
<comment type="caution">
    <text evidence="13">The sequence shown here is derived from an EMBL/GenBank/DDBJ whole genome shotgun (WGS) entry which is preliminary data.</text>
</comment>
<dbReference type="OMA" id="HEVKAFD"/>
<gene>
    <name evidence="13" type="ORF">chiPu_0013420</name>
</gene>
<dbReference type="PROSITE" id="PS51194">
    <property type="entry name" value="HELICASE_CTER"/>
    <property type="match status" value="1"/>
</dbReference>
<dbReference type="PANTHER" id="PTHR24031">
    <property type="entry name" value="RNA HELICASE"/>
    <property type="match status" value="1"/>
</dbReference>
<proteinExistence type="inferred from homology"/>